<keyword evidence="3" id="KW-1185">Reference proteome</keyword>
<proteinExistence type="predicted"/>
<evidence type="ECO:0000256" key="1">
    <source>
        <dbReference type="SAM" id="MobiDB-lite"/>
    </source>
</evidence>
<dbReference type="AlphaFoldDB" id="A0A392PCI0"/>
<organism evidence="2 3">
    <name type="scientific">Trifolium medium</name>
    <dbReference type="NCBI Taxonomy" id="97028"/>
    <lineage>
        <taxon>Eukaryota</taxon>
        <taxon>Viridiplantae</taxon>
        <taxon>Streptophyta</taxon>
        <taxon>Embryophyta</taxon>
        <taxon>Tracheophyta</taxon>
        <taxon>Spermatophyta</taxon>
        <taxon>Magnoliopsida</taxon>
        <taxon>eudicotyledons</taxon>
        <taxon>Gunneridae</taxon>
        <taxon>Pentapetalae</taxon>
        <taxon>rosids</taxon>
        <taxon>fabids</taxon>
        <taxon>Fabales</taxon>
        <taxon>Fabaceae</taxon>
        <taxon>Papilionoideae</taxon>
        <taxon>50 kb inversion clade</taxon>
        <taxon>NPAAA clade</taxon>
        <taxon>Hologalegina</taxon>
        <taxon>IRL clade</taxon>
        <taxon>Trifolieae</taxon>
        <taxon>Trifolium</taxon>
    </lineage>
</organism>
<feature type="non-terminal residue" evidence="2">
    <location>
        <position position="1"/>
    </location>
</feature>
<sequence>PPSHTSNPDHFITPDNTTDTVEAQLKPNTNQILPPAEAQPAPNHNQTPHLALRRSTRQITKPTHLSDYLCNHSSSSPKSSSSGTLYPLADYHSYANVSKSLATFAMSITTDVEPKDYKAASQLPCWVEAMNTELKALHQNKTWIYVDPPPNIKPIGSKWVYKVKHKAYGSVERYKASFSKILAFASDGCKQCFSPWRFA</sequence>
<evidence type="ECO:0000313" key="3">
    <source>
        <dbReference type="Proteomes" id="UP000265520"/>
    </source>
</evidence>
<dbReference type="Proteomes" id="UP000265520">
    <property type="component" value="Unassembled WGS sequence"/>
</dbReference>
<name>A0A392PCI0_9FABA</name>
<reference evidence="2 3" key="1">
    <citation type="journal article" date="2018" name="Front. Plant Sci.">
        <title>Red Clover (Trifolium pratense) and Zigzag Clover (T. medium) - A Picture of Genomic Similarities and Differences.</title>
        <authorList>
            <person name="Dluhosova J."/>
            <person name="Istvanek J."/>
            <person name="Nedelnik J."/>
            <person name="Repkova J."/>
        </authorList>
    </citation>
    <scope>NUCLEOTIDE SEQUENCE [LARGE SCALE GENOMIC DNA]</scope>
    <source>
        <strain evidence="3">cv. 10/8</strain>
        <tissue evidence="2">Leaf</tissue>
    </source>
</reference>
<evidence type="ECO:0000313" key="2">
    <source>
        <dbReference type="EMBL" id="MCI09861.1"/>
    </source>
</evidence>
<gene>
    <name evidence="2" type="ORF">A2U01_0030952</name>
</gene>
<accession>A0A392PCI0</accession>
<dbReference type="EMBL" id="LXQA010074140">
    <property type="protein sequence ID" value="MCI09861.1"/>
    <property type="molecule type" value="Genomic_DNA"/>
</dbReference>
<comment type="caution">
    <text evidence="2">The sequence shown here is derived from an EMBL/GenBank/DDBJ whole genome shotgun (WGS) entry which is preliminary data.</text>
</comment>
<feature type="compositionally biased region" description="Polar residues" evidence="1">
    <location>
        <begin position="1"/>
        <end position="32"/>
    </location>
</feature>
<protein>
    <submittedName>
        <fullName evidence="2">Retrovirus-related pol polyprotein from transposon TNT 1-94</fullName>
    </submittedName>
</protein>
<feature type="region of interest" description="Disordered" evidence="1">
    <location>
        <begin position="1"/>
        <end position="48"/>
    </location>
</feature>